<dbReference type="EMBL" id="MINN01000022">
    <property type="protein sequence ID" value="OIU73169.1"/>
    <property type="molecule type" value="Genomic_DNA"/>
</dbReference>
<dbReference type="RefSeq" id="WP_071616893.1">
    <property type="nucleotide sequence ID" value="NZ_MINN01000022.1"/>
</dbReference>
<proteinExistence type="predicted"/>
<dbReference type="Pfam" id="PF13455">
    <property type="entry name" value="MUG113"/>
    <property type="match status" value="1"/>
</dbReference>
<dbReference type="OrthoDB" id="9814995at2"/>
<protein>
    <recommendedName>
        <fullName evidence="1">Bacteriophage T5 Orf172 DNA-binding domain-containing protein</fullName>
    </recommendedName>
</protein>
<organism evidence="2 3">
    <name type="scientific">Rossellomorea aquimaris</name>
    <dbReference type="NCBI Taxonomy" id="189382"/>
    <lineage>
        <taxon>Bacteria</taxon>
        <taxon>Bacillati</taxon>
        <taxon>Bacillota</taxon>
        <taxon>Bacilli</taxon>
        <taxon>Bacillales</taxon>
        <taxon>Bacillaceae</taxon>
        <taxon>Rossellomorea</taxon>
    </lineage>
</organism>
<evidence type="ECO:0000313" key="3">
    <source>
        <dbReference type="Proteomes" id="UP000182062"/>
    </source>
</evidence>
<dbReference type="Proteomes" id="UP000182062">
    <property type="component" value="Unassembled WGS sequence"/>
</dbReference>
<feature type="domain" description="Bacteriophage T5 Orf172 DNA-binding" evidence="1">
    <location>
        <begin position="284"/>
        <end position="378"/>
    </location>
</feature>
<dbReference type="InterPro" id="IPR018306">
    <property type="entry name" value="Phage_T5_Orf172_DNA-bd"/>
</dbReference>
<name>A0A1J6X4W4_9BACI</name>
<dbReference type="SMART" id="SM00974">
    <property type="entry name" value="T5orf172"/>
    <property type="match status" value="1"/>
</dbReference>
<keyword evidence="3" id="KW-1185">Reference proteome</keyword>
<dbReference type="AlphaFoldDB" id="A0A1J6X4W4"/>
<evidence type="ECO:0000259" key="1">
    <source>
        <dbReference type="SMART" id="SM00974"/>
    </source>
</evidence>
<sequence length="384" mass="44545">MDKLNLDDIFSDPIFDELIAESPNREVKRIDPEFERFKEIITWIKNHGGKEPGKSRDMTERKLYSRLKGYRDKPEMIKKLAEIDELNLFDSKNIVIENPMKNPESLDDILNDDTLFGSKEKVDSLLDLSRYKRTISAADKYSVRKRASHFERYEPLFKLAQKEIANGTRKIVPVDTEKNIMPGKFYIDNGILLYILSIGDYYIDKNGYRNAKLHLIYENGTENKGILLRSFASNLFDKTRHGRMVTEVMSDVIGETTVEERSAEYLTTGYIYVVKSLSSNPEISKYQNLYKIGFASESVEKRIRNAENEPTYLYAPVKVVATWEVQNFNGRKLETVLHHRFADQQLQISVPTANGKFENPKEWYIVSLEEIEANINDIIVKLNI</sequence>
<reference evidence="2 3" key="1">
    <citation type="submission" date="2016-09" db="EMBL/GenBank/DDBJ databases">
        <title>Bacillus aquimaris SAMM genome sequence reveals colonization and biosurfactant production capacities.</title>
        <authorList>
            <person name="Waghmode S.R."/>
            <person name="Suryavanshi M.V."/>
        </authorList>
    </citation>
    <scope>NUCLEOTIDE SEQUENCE [LARGE SCALE GENOMIC DNA]</scope>
    <source>
        <strain evidence="2 3">SAMM</strain>
    </source>
</reference>
<gene>
    <name evidence="2" type="ORF">BHE18_14930</name>
</gene>
<accession>A0A1J6X4W4</accession>
<comment type="caution">
    <text evidence="2">The sequence shown here is derived from an EMBL/GenBank/DDBJ whole genome shotgun (WGS) entry which is preliminary data.</text>
</comment>
<evidence type="ECO:0000313" key="2">
    <source>
        <dbReference type="EMBL" id="OIU73169.1"/>
    </source>
</evidence>